<name>A0A132MGB0_HYDSH</name>
<evidence type="ECO:0000313" key="2">
    <source>
        <dbReference type="EMBL" id="OAR05285.1"/>
    </source>
</evidence>
<dbReference type="STRING" id="1484.SA87_07890"/>
<evidence type="ECO:0000256" key="1">
    <source>
        <dbReference type="SAM" id="MobiDB-lite"/>
    </source>
</evidence>
<dbReference type="AlphaFoldDB" id="A0A132MGB0"/>
<comment type="caution">
    <text evidence="2">The sequence shown here is derived from an EMBL/GenBank/DDBJ whole genome shotgun (WGS) entry which is preliminary data.</text>
</comment>
<protein>
    <submittedName>
        <fullName evidence="2">Uncharacterized protein</fullName>
    </submittedName>
</protein>
<proteinExistence type="predicted"/>
<feature type="compositionally biased region" description="Basic and acidic residues" evidence="1">
    <location>
        <begin position="31"/>
        <end position="44"/>
    </location>
</feature>
<keyword evidence="3" id="KW-1185">Reference proteome</keyword>
<organism evidence="2 3">
    <name type="scientific">Hydrogenibacillus schlegelii</name>
    <name type="common">Bacillus schlegelii</name>
    <dbReference type="NCBI Taxonomy" id="1484"/>
    <lineage>
        <taxon>Bacteria</taxon>
        <taxon>Bacillati</taxon>
        <taxon>Bacillota</taxon>
        <taxon>Bacilli</taxon>
        <taxon>Bacillales</taxon>
        <taxon>Bacillales Family X. Incertae Sedis</taxon>
        <taxon>Hydrogenibacillus</taxon>
    </lineage>
</organism>
<dbReference type="RefSeq" id="WP_066198148.1">
    <property type="nucleotide sequence ID" value="NZ_CBCSAS010000001.1"/>
</dbReference>
<accession>A0A132MGB0</accession>
<sequence length="118" mass="13069">MRRDDELGLAIILRSRDREKREGSEEAEAESESRKNARKDEVGRMKGKKGGSLLMAGRRPNSTETIARRILSTDFRRPVPSFETGTAIHEDGTNTPTRMAGIVLVMLSKGSTPDISLI</sequence>
<feature type="region of interest" description="Disordered" evidence="1">
    <location>
        <begin position="14"/>
        <end position="63"/>
    </location>
</feature>
<dbReference type="EMBL" id="JXBB01000002">
    <property type="protein sequence ID" value="OAR05285.1"/>
    <property type="molecule type" value="Genomic_DNA"/>
</dbReference>
<feature type="compositionally biased region" description="Basic and acidic residues" evidence="1">
    <location>
        <begin position="14"/>
        <end position="24"/>
    </location>
</feature>
<gene>
    <name evidence="2" type="ORF">SA87_07890</name>
</gene>
<reference evidence="2 3" key="1">
    <citation type="submission" date="2015-09" db="EMBL/GenBank/DDBJ databases">
        <title>Draft genome sequence of Hydrogenibacillus schlegelii DSM 2000.</title>
        <authorList>
            <person name="Hemp J."/>
        </authorList>
    </citation>
    <scope>NUCLEOTIDE SEQUENCE [LARGE SCALE GENOMIC DNA]</scope>
    <source>
        <strain evidence="2 3">MA 48</strain>
    </source>
</reference>
<dbReference type="Proteomes" id="UP000243024">
    <property type="component" value="Unassembled WGS sequence"/>
</dbReference>
<evidence type="ECO:0000313" key="3">
    <source>
        <dbReference type="Proteomes" id="UP000243024"/>
    </source>
</evidence>